<dbReference type="GO" id="GO:0003677">
    <property type="term" value="F:DNA binding"/>
    <property type="evidence" value="ECO:0007669"/>
    <property type="project" value="UniProtKB-KW"/>
</dbReference>
<evidence type="ECO:0000313" key="6">
    <source>
        <dbReference type="EMBL" id="SDF95199.1"/>
    </source>
</evidence>
<dbReference type="PROSITE" id="PS50110">
    <property type="entry name" value="RESPONSE_REGULATORY"/>
    <property type="match status" value="1"/>
</dbReference>
<gene>
    <name evidence="5" type="ORF">GQR91_14630</name>
    <name evidence="6" type="ORF">SAMN05216557_10819</name>
</gene>
<reference evidence="5 8" key="2">
    <citation type="submission" date="2019-12" db="EMBL/GenBank/DDBJ databases">
        <authorList>
            <person name="Zheng J."/>
        </authorList>
    </citation>
    <scope>NUCLEOTIDE SEQUENCE [LARGE SCALE GENOMIC DNA]</scope>
    <source>
        <strain evidence="5 8">DSM 27347</strain>
    </source>
</reference>
<keyword evidence="1" id="KW-0238">DNA-binding</keyword>
<dbReference type="InterPro" id="IPR001789">
    <property type="entry name" value="Sig_transdc_resp-reg_receiver"/>
</dbReference>
<dbReference type="AlphaFoldDB" id="A0A1G7QB95"/>
<keyword evidence="7" id="KW-1185">Reference proteome</keyword>
<dbReference type="EMBL" id="FNBI01000008">
    <property type="protein sequence ID" value="SDF95199.1"/>
    <property type="molecule type" value="Genomic_DNA"/>
</dbReference>
<dbReference type="Proteomes" id="UP000323502">
    <property type="component" value="Unassembled WGS sequence"/>
</dbReference>
<dbReference type="EMBL" id="WSUT01000005">
    <property type="protein sequence ID" value="MWC44857.1"/>
    <property type="molecule type" value="Genomic_DNA"/>
</dbReference>
<dbReference type="InterPro" id="IPR051015">
    <property type="entry name" value="EvgA-like"/>
</dbReference>
<dbReference type="PROSITE" id="PS50043">
    <property type="entry name" value="HTH_LUXR_2"/>
    <property type="match status" value="1"/>
</dbReference>
<evidence type="ECO:0000256" key="1">
    <source>
        <dbReference type="ARBA" id="ARBA00023125"/>
    </source>
</evidence>
<dbReference type="RefSeq" id="WP_112382890.1">
    <property type="nucleotide sequence ID" value="NZ_CP178397.1"/>
</dbReference>
<dbReference type="PRINTS" id="PR00038">
    <property type="entry name" value="HTHLUXR"/>
</dbReference>
<evidence type="ECO:0000313" key="8">
    <source>
        <dbReference type="Proteomes" id="UP000436801"/>
    </source>
</evidence>
<dbReference type="CDD" id="cd06170">
    <property type="entry name" value="LuxR_C_like"/>
    <property type="match status" value="1"/>
</dbReference>
<dbReference type="SUPFAM" id="SSF46894">
    <property type="entry name" value="C-terminal effector domain of the bipartite response regulators"/>
    <property type="match status" value="1"/>
</dbReference>
<dbReference type="Proteomes" id="UP000436801">
    <property type="component" value="Unassembled WGS sequence"/>
</dbReference>
<dbReference type="PANTHER" id="PTHR45566:SF1">
    <property type="entry name" value="HTH-TYPE TRANSCRIPTIONAL REGULATOR YHJB-RELATED"/>
    <property type="match status" value="1"/>
</dbReference>
<dbReference type="PANTHER" id="PTHR45566">
    <property type="entry name" value="HTH-TYPE TRANSCRIPTIONAL REGULATOR YHJB-RELATED"/>
    <property type="match status" value="1"/>
</dbReference>
<keyword evidence="2" id="KW-0597">Phosphoprotein</keyword>
<dbReference type="Gene3D" id="3.40.50.2300">
    <property type="match status" value="1"/>
</dbReference>
<dbReference type="Pfam" id="PF00196">
    <property type="entry name" value="GerE"/>
    <property type="match status" value="1"/>
</dbReference>
<dbReference type="PROSITE" id="PS00622">
    <property type="entry name" value="HTH_LUXR_1"/>
    <property type="match status" value="1"/>
</dbReference>
<feature type="domain" description="Response regulatory" evidence="4">
    <location>
        <begin position="6"/>
        <end position="121"/>
    </location>
</feature>
<sequence length="241" mass="25996">MISDIRVTLLGSNPIALEGLDRVLREQGFRITALVSDPDDVAQAVALHPDDCNLVVVDGLATPDRTLTQDLLEASPAARIVILADQFDFDVMARNFDQGAYGYIVKRIASTSLIKLLNLVADGEKVMPSNLAETLRHHIGQSEPVGSTASIQAAGLSTREVQILTCLVSGNPNKIISRELGISEATVKVHVKAILRKIGVQNRTQAAIWALGERGNAPTADGHPSHHARQLIQQRIGQQLQ</sequence>
<reference evidence="6 7" key="1">
    <citation type="submission" date="2016-10" db="EMBL/GenBank/DDBJ databases">
        <authorList>
            <person name="Varghese N."/>
            <person name="Submissions S."/>
        </authorList>
    </citation>
    <scope>NUCLEOTIDE SEQUENCE [LARGE SCALE GENOMIC DNA]</scope>
    <source>
        <strain evidence="6 7">S7-754</strain>
    </source>
</reference>
<feature type="modified residue" description="4-aspartylphosphate" evidence="2">
    <location>
        <position position="58"/>
    </location>
</feature>
<dbReference type="GO" id="GO:0000160">
    <property type="term" value="P:phosphorelay signal transduction system"/>
    <property type="evidence" value="ECO:0007669"/>
    <property type="project" value="InterPro"/>
</dbReference>
<evidence type="ECO:0000313" key="5">
    <source>
        <dbReference type="EMBL" id="MWC44857.1"/>
    </source>
</evidence>
<accession>A0A1G7QB95</accession>
<organism evidence="6 7">
    <name type="scientific">Sphingomonas carotinifaciens</name>
    <dbReference type="NCBI Taxonomy" id="1166323"/>
    <lineage>
        <taxon>Bacteria</taxon>
        <taxon>Pseudomonadati</taxon>
        <taxon>Pseudomonadota</taxon>
        <taxon>Alphaproteobacteria</taxon>
        <taxon>Sphingomonadales</taxon>
        <taxon>Sphingomonadaceae</taxon>
        <taxon>Sphingomonas</taxon>
    </lineage>
</organism>
<evidence type="ECO:0000259" key="3">
    <source>
        <dbReference type="PROSITE" id="PS50043"/>
    </source>
</evidence>
<protein>
    <submittedName>
        <fullName evidence="5">Response regulator</fullName>
    </submittedName>
    <submittedName>
        <fullName evidence="6">Two component transcriptional regulator, LuxR family</fullName>
    </submittedName>
</protein>
<dbReference type="SUPFAM" id="SSF52172">
    <property type="entry name" value="CheY-like"/>
    <property type="match status" value="1"/>
</dbReference>
<evidence type="ECO:0000259" key="4">
    <source>
        <dbReference type="PROSITE" id="PS50110"/>
    </source>
</evidence>
<dbReference type="OrthoDB" id="9814495at2"/>
<dbReference type="InterPro" id="IPR011006">
    <property type="entry name" value="CheY-like_superfamily"/>
</dbReference>
<dbReference type="InterPro" id="IPR016032">
    <property type="entry name" value="Sig_transdc_resp-reg_C-effctor"/>
</dbReference>
<dbReference type="GO" id="GO:0006355">
    <property type="term" value="P:regulation of DNA-templated transcription"/>
    <property type="evidence" value="ECO:0007669"/>
    <property type="project" value="InterPro"/>
</dbReference>
<proteinExistence type="predicted"/>
<dbReference type="SMART" id="SM00421">
    <property type="entry name" value="HTH_LUXR"/>
    <property type="match status" value="1"/>
</dbReference>
<name>A0A1G7QB95_9SPHN</name>
<dbReference type="InterPro" id="IPR000792">
    <property type="entry name" value="Tscrpt_reg_LuxR_C"/>
</dbReference>
<evidence type="ECO:0000313" key="7">
    <source>
        <dbReference type="Proteomes" id="UP000323502"/>
    </source>
</evidence>
<evidence type="ECO:0000256" key="2">
    <source>
        <dbReference type="PROSITE-ProRule" id="PRU00169"/>
    </source>
</evidence>
<feature type="domain" description="HTH luxR-type" evidence="3">
    <location>
        <begin position="149"/>
        <end position="214"/>
    </location>
</feature>